<dbReference type="OrthoDB" id="3826692at2"/>
<keyword evidence="4" id="KW-1185">Reference proteome</keyword>
<dbReference type="Pfam" id="PF25362">
    <property type="entry name" value="bPH_11"/>
    <property type="match status" value="1"/>
</dbReference>
<feature type="region of interest" description="Disordered" evidence="1">
    <location>
        <begin position="159"/>
        <end position="180"/>
    </location>
</feature>
<dbReference type="Proteomes" id="UP000323221">
    <property type="component" value="Unassembled WGS sequence"/>
</dbReference>
<proteinExistence type="predicted"/>
<dbReference type="InterPro" id="IPR057446">
    <property type="entry name" value="PH_bac"/>
</dbReference>
<comment type="caution">
    <text evidence="3">The sequence shown here is derived from an EMBL/GenBank/DDBJ whole genome shotgun (WGS) entry which is preliminary data.</text>
</comment>
<dbReference type="RefSeq" id="WP_146356204.1">
    <property type="nucleotide sequence ID" value="NZ_VOIR01000013.1"/>
</dbReference>
<name>A0A5M8QCL3_9MICO</name>
<evidence type="ECO:0000313" key="4">
    <source>
        <dbReference type="Proteomes" id="UP000323221"/>
    </source>
</evidence>
<reference evidence="3 4" key="1">
    <citation type="submission" date="2019-08" db="EMBL/GenBank/DDBJ databases">
        <title>Agrococcus lahaulensis sp. nov., isolated from a cold desert of the Indian Himalayas.</title>
        <authorList>
            <person name="Qu J.H."/>
        </authorList>
    </citation>
    <scope>NUCLEOTIDE SEQUENCE [LARGE SCALE GENOMIC DNA]</scope>
    <source>
        <strain evidence="3 4">NS18</strain>
    </source>
</reference>
<feature type="domain" description="PH" evidence="2">
    <location>
        <begin position="48"/>
        <end position="147"/>
    </location>
</feature>
<gene>
    <name evidence="3" type="ORF">FQ330_06650</name>
</gene>
<evidence type="ECO:0000256" key="1">
    <source>
        <dbReference type="SAM" id="MobiDB-lite"/>
    </source>
</evidence>
<sequence length="180" mass="19016">MTKELFALLSAAFVAVLAIAAVLGVLAHRRRQRDIEAPAGWIDVAPQLVVDALYVATTRAGEPYQRIFAHGLGFRGRTRLAIDAVGVQLLADRTEMRIPAGRIRAVERATWTIDRVVEPGGIIVIAHALGADVDTYLRVIGDDSAAFAALHALAAPAAPTTTSAQQTQSTQQATGEGATP</sequence>
<protein>
    <recommendedName>
        <fullName evidence="2">PH domain-containing protein</fullName>
    </recommendedName>
</protein>
<evidence type="ECO:0000313" key="3">
    <source>
        <dbReference type="EMBL" id="KAA6433757.1"/>
    </source>
</evidence>
<evidence type="ECO:0000259" key="2">
    <source>
        <dbReference type="Pfam" id="PF25362"/>
    </source>
</evidence>
<dbReference type="EMBL" id="VOIR01000013">
    <property type="protein sequence ID" value="KAA6433757.1"/>
    <property type="molecule type" value="Genomic_DNA"/>
</dbReference>
<accession>A0A5M8QCL3</accession>
<organism evidence="3 4">
    <name type="scientific">Agrococcus sediminis</name>
    <dbReference type="NCBI Taxonomy" id="2599924"/>
    <lineage>
        <taxon>Bacteria</taxon>
        <taxon>Bacillati</taxon>
        <taxon>Actinomycetota</taxon>
        <taxon>Actinomycetes</taxon>
        <taxon>Micrococcales</taxon>
        <taxon>Microbacteriaceae</taxon>
        <taxon>Agrococcus</taxon>
    </lineage>
</organism>
<dbReference type="AlphaFoldDB" id="A0A5M8QCL3"/>